<proteinExistence type="predicted"/>
<feature type="transmembrane region" description="Helical" evidence="2">
    <location>
        <begin position="114"/>
        <end position="137"/>
    </location>
</feature>
<protein>
    <recommendedName>
        <fullName evidence="5">Glycerophosphoryl diester phosphodiesterase membrane domain-containing protein</fullName>
    </recommendedName>
</protein>
<feature type="region of interest" description="Disordered" evidence="1">
    <location>
        <begin position="406"/>
        <end position="426"/>
    </location>
</feature>
<feature type="transmembrane region" description="Helical" evidence="2">
    <location>
        <begin position="246"/>
        <end position="272"/>
    </location>
</feature>
<dbReference type="EMBL" id="CP094533">
    <property type="protein sequence ID" value="UOE28103.1"/>
    <property type="molecule type" value="Genomic_DNA"/>
</dbReference>
<keyword evidence="2" id="KW-1133">Transmembrane helix</keyword>
<keyword evidence="2" id="KW-0472">Membrane</keyword>
<evidence type="ECO:0000256" key="2">
    <source>
        <dbReference type="SAM" id="Phobius"/>
    </source>
</evidence>
<feature type="compositionally biased region" description="Low complexity" evidence="1">
    <location>
        <begin position="49"/>
        <end position="73"/>
    </location>
</feature>
<dbReference type="Proteomes" id="UP000831304">
    <property type="component" value="Chromosome"/>
</dbReference>
<evidence type="ECO:0000313" key="3">
    <source>
        <dbReference type="EMBL" id="UOE28103.1"/>
    </source>
</evidence>
<feature type="compositionally biased region" description="Low complexity" evidence="1">
    <location>
        <begin position="11"/>
        <end position="20"/>
    </location>
</feature>
<keyword evidence="4" id="KW-1185">Reference proteome</keyword>
<reference evidence="3 4" key="1">
    <citation type="submission" date="2022-03" db="EMBL/GenBank/DDBJ databases">
        <title>Agromyces sp. isolated from the gut of P. brevitarsis seulensis larvae.</title>
        <authorList>
            <person name="Won M."/>
            <person name="Kwon S.-W."/>
        </authorList>
    </citation>
    <scope>NUCLEOTIDE SEQUENCE [LARGE SCALE GENOMIC DNA]</scope>
    <source>
        <strain evidence="3 4">KACC 16215</strain>
    </source>
</reference>
<name>A0ABY4AY37_9MICO</name>
<dbReference type="RefSeq" id="WP_243570950.1">
    <property type="nucleotide sequence ID" value="NZ_BAAARD010000006.1"/>
</dbReference>
<evidence type="ECO:0000256" key="1">
    <source>
        <dbReference type="SAM" id="MobiDB-lite"/>
    </source>
</evidence>
<feature type="transmembrane region" description="Helical" evidence="2">
    <location>
        <begin position="149"/>
        <end position="168"/>
    </location>
</feature>
<feature type="compositionally biased region" description="Low complexity" evidence="1">
    <location>
        <begin position="411"/>
        <end position="426"/>
    </location>
</feature>
<dbReference type="PANTHER" id="PTHR33133:SF1">
    <property type="entry name" value="EXPRESSED PROTEIN-RELATED"/>
    <property type="match status" value="1"/>
</dbReference>
<feature type="region of interest" description="Disordered" evidence="1">
    <location>
        <begin position="1"/>
        <end position="82"/>
    </location>
</feature>
<keyword evidence="2" id="KW-0812">Transmembrane</keyword>
<evidence type="ECO:0000313" key="4">
    <source>
        <dbReference type="Proteomes" id="UP000831304"/>
    </source>
</evidence>
<evidence type="ECO:0008006" key="5">
    <source>
        <dbReference type="Google" id="ProtNLM"/>
    </source>
</evidence>
<accession>A0ABY4AY37</accession>
<organism evidence="3 4">
    <name type="scientific">Agromyces soli</name>
    <dbReference type="NCBI Taxonomy" id="659012"/>
    <lineage>
        <taxon>Bacteria</taxon>
        <taxon>Bacillati</taxon>
        <taxon>Actinomycetota</taxon>
        <taxon>Actinomycetes</taxon>
        <taxon>Micrococcales</taxon>
        <taxon>Microbacteriaceae</taxon>
        <taxon>Agromyces</taxon>
    </lineage>
</organism>
<feature type="transmembrane region" description="Helical" evidence="2">
    <location>
        <begin position="351"/>
        <end position="382"/>
    </location>
</feature>
<dbReference type="PANTHER" id="PTHR33133">
    <property type="entry name" value="OS08G0107100 PROTEIN-RELATED"/>
    <property type="match status" value="1"/>
</dbReference>
<feature type="transmembrane region" description="Helical" evidence="2">
    <location>
        <begin position="214"/>
        <end position="240"/>
    </location>
</feature>
<feature type="transmembrane region" description="Helical" evidence="2">
    <location>
        <begin position="311"/>
        <end position="339"/>
    </location>
</feature>
<sequence length="426" mass="43593">MTDPQWQAPEPGAWSPPANGGAPGGWPAPAPAPAPQQGYGQPGYGQPGHGIPQPQYGAPGYGAPQPQYGAPQPGWTPPPKPGLLPLRPLGFGTLMWAPFRTLRRNPGPVLGSGLIVQLVIALATVGAFVPFFFAVTARAGSASVADQSAIAAGAVGGFLLLMLIPLALSVVGSAFLQGIMVVEVASSTLGERLRFGELWRRTARRIWPLIGWTLLVAVAVVLAILVVVVLGVLVGVGFAAATDGGVGGIVATILIIGFVSLGVGAVGVWLAVKLSLVPSVIVLEQAGVGRAIGRSWQLTNGFFWRTFGVEALVAVILYFAAQLVSTPVSVIGGIVVGLVDPTGSGSGVGAIIALYAVSMVLSLVLGAVTAVVQSAVVAVVYVDLRMRKEGLDLVLQRHVELRETGHPVGDPFAPSAAPTATSPNWA</sequence>
<gene>
    <name evidence="3" type="ORF">MTP13_17035</name>
</gene>